<protein>
    <submittedName>
        <fullName evidence="2">Uncharacterized protein</fullName>
    </submittedName>
</protein>
<reference evidence="2 3" key="1">
    <citation type="submission" date="2023-09" db="EMBL/GenBank/DDBJ databases">
        <title>Pyrofollis japonicus gen. nov. sp. nov., a novel member of the family Pyrodictiaceae isolated from the Iheya North hydrothermal field.</title>
        <authorList>
            <person name="Miyazaki U."/>
            <person name="Sanari M."/>
            <person name="Tame A."/>
            <person name="Kitajima M."/>
            <person name="Okamoto A."/>
            <person name="Sawayama S."/>
            <person name="Miyazaki J."/>
            <person name="Takai K."/>
            <person name="Nakagawa S."/>
        </authorList>
    </citation>
    <scope>NUCLEOTIDE SEQUENCE [LARGE SCALE GENOMIC DNA]</scope>
    <source>
        <strain evidence="2 3">AV2</strain>
    </source>
</reference>
<dbReference type="Proteomes" id="UP001341135">
    <property type="component" value="Chromosome"/>
</dbReference>
<keyword evidence="1" id="KW-0812">Transmembrane</keyword>
<proteinExistence type="predicted"/>
<keyword evidence="3" id="KW-1185">Reference proteome</keyword>
<sequence>MEEPTDMMGTGARRLHIAALLLGTVGAVAFIMDGRLIGALLAAMFVAQGASGLLSGKC</sequence>
<gene>
    <name evidence="2" type="ORF">PABY_14830</name>
</gene>
<feature type="transmembrane region" description="Helical" evidence="1">
    <location>
        <begin position="12"/>
        <end position="31"/>
    </location>
</feature>
<accession>A0ABM8IWH4</accession>
<feature type="transmembrane region" description="Helical" evidence="1">
    <location>
        <begin position="37"/>
        <end position="56"/>
    </location>
</feature>
<name>A0ABM8IWH4_9CREN</name>
<keyword evidence="1" id="KW-0472">Membrane</keyword>
<organism evidence="2 3">
    <name type="scientific">Pyrodictium abyssi</name>
    <dbReference type="NCBI Taxonomy" id="54256"/>
    <lineage>
        <taxon>Archaea</taxon>
        <taxon>Thermoproteota</taxon>
        <taxon>Thermoprotei</taxon>
        <taxon>Desulfurococcales</taxon>
        <taxon>Pyrodictiaceae</taxon>
        <taxon>Pyrodictium</taxon>
    </lineage>
</organism>
<evidence type="ECO:0000313" key="3">
    <source>
        <dbReference type="Proteomes" id="UP001341135"/>
    </source>
</evidence>
<evidence type="ECO:0000313" key="2">
    <source>
        <dbReference type="EMBL" id="BES81916.1"/>
    </source>
</evidence>
<dbReference type="EMBL" id="AP028907">
    <property type="protein sequence ID" value="BES81916.1"/>
    <property type="molecule type" value="Genomic_DNA"/>
</dbReference>
<dbReference type="GeneID" id="89289494"/>
<evidence type="ECO:0000256" key="1">
    <source>
        <dbReference type="SAM" id="Phobius"/>
    </source>
</evidence>
<keyword evidence="1" id="KW-1133">Transmembrane helix</keyword>
<dbReference type="RefSeq" id="WP_338248736.1">
    <property type="nucleotide sequence ID" value="NZ_AP028907.1"/>
</dbReference>